<dbReference type="Pfam" id="PF05287">
    <property type="entry name" value="PMG"/>
    <property type="match status" value="1"/>
</dbReference>
<sequence>MTLKRRNSSHCNLVELISSINMSYNCCSGNFSSRSLGGFLSYPVPSCGSSSTRNLVYSTDFCSPSTCQLGSSHYRRCQETCCEPRCCQKSQVVSIPCQTSCCHPRTSRLCSPCLTTYTGSLGFGSRSSCSLGCGSRRCYSLSCRPSSFRPLSYGICGFPSLGYGSGFCHPTYFPSRSCHSSCYRPTYSSGFYGSAC</sequence>
<accession>A0A8B7A6F0</accession>
<dbReference type="GO" id="GO:0005829">
    <property type="term" value="C:cytosol"/>
    <property type="evidence" value="ECO:0007669"/>
    <property type="project" value="UniProtKB-ARBA"/>
</dbReference>
<keyword evidence="3" id="KW-1185">Reference proteome</keyword>
<dbReference type="AlphaFoldDB" id="A0A8B7A6F0"/>
<reference evidence="4" key="1">
    <citation type="submission" date="2025-08" db="UniProtKB">
        <authorList>
            <consortium name="RefSeq"/>
        </authorList>
    </citation>
    <scope>IDENTIFICATION</scope>
</reference>
<evidence type="ECO:0000313" key="4">
    <source>
        <dbReference type="RefSeq" id="XP_007941721.2"/>
    </source>
</evidence>
<keyword evidence="1 2" id="KW-0416">Keratin</keyword>
<gene>
    <name evidence="4" type="primary">LOC103199279</name>
</gene>
<evidence type="ECO:0000256" key="2">
    <source>
        <dbReference type="RuleBase" id="RU369044"/>
    </source>
</evidence>
<evidence type="ECO:0000313" key="3">
    <source>
        <dbReference type="Proteomes" id="UP000694850"/>
    </source>
</evidence>
<proteinExistence type="inferred from homology"/>
<name>A0A8B7A6F0_ORYAF</name>
<dbReference type="GO" id="GO:0045095">
    <property type="term" value="C:keratin filament"/>
    <property type="evidence" value="ECO:0007669"/>
    <property type="project" value="UniProtKB-UniRule"/>
</dbReference>
<organism evidence="3 4">
    <name type="scientific">Orycteropus afer afer</name>
    <dbReference type="NCBI Taxonomy" id="1230840"/>
    <lineage>
        <taxon>Eukaryota</taxon>
        <taxon>Metazoa</taxon>
        <taxon>Chordata</taxon>
        <taxon>Craniata</taxon>
        <taxon>Vertebrata</taxon>
        <taxon>Euteleostomi</taxon>
        <taxon>Mammalia</taxon>
        <taxon>Eutheria</taxon>
        <taxon>Afrotheria</taxon>
        <taxon>Tubulidentata</taxon>
        <taxon>Orycteropodidae</taxon>
        <taxon>Orycteropus</taxon>
    </lineage>
</organism>
<comment type="function">
    <text evidence="2">In the hair cortex, hair keratin intermediate filaments are embedded in an interfilamentous matrix, consisting of hair keratin-associated proteins (KRTAP), which are essential for the formation of a rigid and resistant hair shaft through their extensive disulfide bond cross-linking with abundant cysteine residues of hair keratins. The matrix proteins include the high-sulfur and high-glycine-tyrosine keratins.</text>
</comment>
<dbReference type="Proteomes" id="UP000694850">
    <property type="component" value="Unplaced"/>
</dbReference>
<comment type="similarity">
    <text evidence="2">Belongs to the PMG family.</text>
</comment>
<evidence type="ECO:0000256" key="1">
    <source>
        <dbReference type="ARBA" id="ARBA00022744"/>
    </source>
</evidence>
<comment type="subunit">
    <text evidence="2">Interacts with hair keratins.</text>
</comment>
<dbReference type="RefSeq" id="XP_007941721.2">
    <property type="nucleotide sequence ID" value="XM_007943530.2"/>
</dbReference>
<dbReference type="InterPro" id="IPR007951">
    <property type="entry name" value="KRTAP_PMG"/>
</dbReference>
<dbReference type="OrthoDB" id="9835168at2759"/>
<protein>
    <recommendedName>
        <fullName evidence="2">Keratin-associated protein</fullName>
    </recommendedName>
</protein>
<dbReference type="GeneID" id="103199279"/>